<dbReference type="GO" id="GO:0016491">
    <property type="term" value="F:oxidoreductase activity"/>
    <property type="evidence" value="ECO:0007669"/>
    <property type="project" value="InterPro"/>
</dbReference>
<dbReference type="PANTHER" id="PTHR43640:SF1">
    <property type="entry name" value="THIOREDOXIN-DEPENDENT PEROXIREDOXIN"/>
    <property type="match status" value="1"/>
</dbReference>
<sequence>MGTLDLDGQVLDPLAPNGRADVLVFLRTDCPISNRYAPKLARIGARFAAAPVDLWLIYVDPDETPTVIREHMQAYGLPGTALRDPEQTSVARAGAEVTPSVAVFDATGDRRYRGRIDDWYVDYGQARAEASTDELVDALEAVLAGRSPAVAETAAVGCPLPPLR</sequence>
<feature type="domain" description="Thioredoxin" evidence="1">
    <location>
        <begin position="1"/>
        <end position="144"/>
    </location>
</feature>
<dbReference type="InterPro" id="IPR013740">
    <property type="entry name" value="Redoxin"/>
</dbReference>
<name>A0A0C1ZFY5_9BACT</name>
<reference evidence="2 3" key="1">
    <citation type="submission" date="2014-12" db="EMBL/GenBank/DDBJ databases">
        <title>Genome assembly of Enhygromyxa salina DSM 15201.</title>
        <authorList>
            <person name="Sharma G."/>
            <person name="Subramanian S."/>
        </authorList>
    </citation>
    <scope>NUCLEOTIDE SEQUENCE [LARGE SCALE GENOMIC DNA]</scope>
    <source>
        <strain evidence="2 3">DSM 15201</strain>
    </source>
</reference>
<dbReference type="PROSITE" id="PS51352">
    <property type="entry name" value="THIOREDOXIN_2"/>
    <property type="match status" value="1"/>
</dbReference>
<dbReference type="Proteomes" id="UP000031599">
    <property type="component" value="Unassembled WGS sequence"/>
</dbReference>
<dbReference type="InterPro" id="IPR047262">
    <property type="entry name" value="PRX-like1"/>
</dbReference>
<evidence type="ECO:0000313" key="3">
    <source>
        <dbReference type="Proteomes" id="UP000031599"/>
    </source>
</evidence>
<dbReference type="EMBL" id="JMCC02000035">
    <property type="protein sequence ID" value="KIG16554.1"/>
    <property type="molecule type" value="Genomic_DNA"/>
</dbReference>
<organism evidence="2 3">
    <name type="scientific">Enhygromyxa salina</name>
    <dbReference type="NCBI Taxonomy" id="215803"/>
    <lineage>
        <taxon>Bacteria</taxon>
        <taxon>Pseudomonadati</taxon>
        <taxon>Myxococcota</taxon>
        <taxon>Polyangia</taxon>
        <taxon>Nannocystales</taxon>
        <taxon>Nannocystaceae</taxon>
        <taxon>Enhygromyxa</taxon>
    </lineage>
</organism>
<accession>A0A0C1ZFY5</accession>
<protein>
    <recommendedName>
        <fullName evidence="1">Thioredoxin domain-containing protein</fullName>
    </recommendedName>
</protein>
<dbReference type="Gene3D" id="3.40.30.10">
    <property type="entry name" value="Glutaredoxin"/>
    <property type="match status" value="1"/>
</dbReference>
<dbReference type="InterPro" id="IPR036249">
    <property type="entry name" value="Thioredoxin-like_sf"/>
</dbReference>
<dbReference type="PANTHER" id="PTHR43640">
    <property type="entry name" value="OS07G0260300 PROTEIN"/>
    <property type="match status" value="1"/>
</dbReference>
<dbReference type="InterPro" id="IPR013766">
    <property type="entry name" value="Thioredoxin_domain"/>
</dbReference>
<proteinExistence type="predicted"/>
<dbReference type="SUPFAM" id="SSF52833">
    <property type="entry name" value="Thioredoxin-like"/>
    <property type="match status" value="1"/>
</dbReference>
<dbReference type="Pfam" id="PF08534">
    <property type="entry name" value="Redoxin"/>
    <property type="match status" value="1"/>
</dbReference>
<dbReference type="AlphaFoldDB" id="A0A0C1ZFY5"/>
<evidence type="ECO:0000259" key="1">
    <source>
        <dbReference type="PROSITE" id="PS51352"/>
    </source>
</evidence>
<comment type="caution">
    <text evidence="2">The sequence shown here is derived from an EMBL/GenBank/DDBJ whole genome shotgun (WGS) entry which is preliminary data.</text>
</comment>
<evidence type="ECO:0000313" key="2">
    <source>
        <dbReference type="EMBL" id="KIG16554.1"/>
    </source>
</evidence>
<gene>
    <name evidence="2" type="ORF">DB30_04325</name>
</gene>